<sequence length="67" mass="8031">MFSEYCKQPFTIEQFQHSIGCNRIIPTNEEKQSMFNKSDYISKIYRDYDICFMSNRDSFTGLNKLVE</sequence>
<organism evidence="1 2">
    <name type="scientific">Dictyostelium firmibasis</name>
    <dbReference type="NCBI Taxonomy" id="79012"/>
    <lineage>
        <taxon>Eukaryota</taxon>
        <taxon>Amoebozoa</taxon>
        <taxon>Evosea</taxon>
        <taxon>Eumycetozoa</taxon>
        <taxon>Dictyostelia</taxon>
        <taxon>Dictyosteliales</taxon>
        <taxon>Dictyosteliaceae</taxon>
        <taxon>Dictyostelium</taxon>
    </lineage>
</organism>
<dbReference type="Proteomes" id="UP001344447">
    <property type="component" value="Unassembled WGS sequence"/>
</dbReference>
<keyword evidence="2" id="KW-1185">Reference proteome</keyword>
<comment type="caution">
    <text evidence="1">The sequence shown here is derived from an EMBL/GenBank/DDBJ whole genome shotgun (WGS) entry which is preliminary data.</text>
</comment>
<gene>
    <name evidence="1" type="ORF">RB653_001433</name>
</gene>
<proteinExistence type="predicted"/>
<name>A0AAN7YVA4_9MYCE</name>
<accession>A0AAN7YVA4</accession>
<protein>
    <submittedName>
        <fullName evidence="1">Uncharacterized protein</fullName>
    </submittedName>
</protein>
<reference evidence="1 2" key="1">
    <citation type="submission" date="2023-11" db="EMBL/GenBank/DDBJ databases">
        <title>Dfirmibasis_genome.</title>
        <authorList>
            <person name="Edelbroek B."/>
            <person name="Kjellin J."/>
            <person name="Jerlstrom-Hultqvist J."/>
            <person name="Soderbom F."/>
        </authorList>
    </citation>
    <scope>NUCLEOTIDE SEQUENCE [LARGE SCALE GENOMIC DNA]</scope>
    <source>
        <strain evidence="1 2">TNS-C-14</strain>
    </source>
</reference>
<dbReference type="EMBL" id="JAVFKY010000002">
    <property type="protein sequence ID" value="KAK5581401.1"/>
    <property type="molecule type" value="Genomic_DNA"/>
</dbReference>
<evidence type="ECO:0000313" key="1">
    <source>
        <dbReference type="EMBL" id="KAK5581401.1"/>
    </source>
</evidence>
<evidence type="ECO:0000313" key="2">
    <source>
        <dbReference type="Proteomes" id="UP001344447"/>
    </source>
</evidence>
<dbReference type="AlphaFoldDB" id="A0AAN7YVA4"/>